<dbReference type="AlphaFoldDB" id="A0A397V0E4"/>
<keyword evidence="1" id="KW-0812">Transmembrane</keyword>
<evidence type="ECO:0000256" key="1">
    <source>
        <dbReference type="SAM" id="Phobius"/>
    </source>
</evidence>
<dbReference type="EMBL" id="QKWP01000717">
    <property type="protein sequence ID" value="RIB15865.1"/>
    <property type="molecule type" value="Genomic_DNA"/>
</dbReference>
<sequence length="107" mass="11757">MQTAEKHGFIPPISAHSATLLPDNQSIIIYGGCNQTTGYSGDYYLNNARYLMGTTVNILNISNGQYRWDDLFTPPPIQRQSMKTRNPNITIIVSIIGGIIGGILCLL</sequence>
<dbReference type="Proteomes" id="UP000266673">
    <property type="component" value="Unassembled WGS sequence"/>
</dbReference>
<feature type="transmembrane region" description="Helical" evidence="1">
    <location>
        <begin position="89"/>
        <end position="106"/>
    </location>
</feature>
<proteinExistence type="predicted"/>
<name>A0A397V0E4_9GLOM</name>
<dbReference type="OrthoDB" id="2484858at2759"/>
<organism evidence="2 3">
    <name type="scientific">Gigaspora rosea</name>
    <dbReference type="NCBI Taxonomy" id="44941"/>
    <lineage>
        <taxon>Eukaryota</taxon>
        <taxon>Fungi</taxon>
        <taxon>Fungi incertae sedis</taxon>
        <taxon>Mucoromycota</taxon>
        <taxon>Glomeromycotina</taxon>
        <taxon>Glomeromycetes</taxon>
        <taxon>Diversisporales</taxon>
        <taxon>Gigasporaceae</taxon>
        <taxon>Gigaspora</taxon>
    </lineage>
</organism>
<accession>A0A397V0E4</accession>
<gene>
    <name evidence="2" type="ORF">C2G38_2143370</name>
</gene>
<reference evidence="2 3" key="1">
    <citation type="submission" date="2018-06" db="EMBL/GenBank/DDBJ databases">
        <title>Comparative genomics reveals the genomic features of Rhizophagus irregularis, R. cerebriforme, R. diaphanum and Gigaspora rosea, and their symbiotic lifestyle signature.</title>
        <authorList>
            <person name="Morin E."/>
            <person name="San Clemente H."/>
            <person name="Chen E.C.H."/>
            <person name="De La Providencia I."/>
            <person name="Hainaut M."/>
            <person name="Kuo A."/>
            <person name="Kohler A."/>
            <person name="Murat C."/>
            <person name="Tang N."/>
            <person name="Roy S."/>
            <person name="Loubradou J."/>
            <person name="Henrissat B."/>
            <person name="Grigoriev I.V."/>
            <person name="Corradi N."/>
            <person name="Roux C."/>
            <person name="Martin F.M."/>
        </authorList>
    </citation>
    <scope>NUCLEOTIDE SEQUENCE [LARGE SCALE GENOMIC DNA]</scope>
    <source>
        <strain evidence="2 3">DAOM 194757</strain>
    </source>
</reference>
<evidence type="ECO:0000313" key="3">
    <source>
        <dbReference type="Proteomes" id="UP000266673"/>
    </source>
</evidence>
<keyword evidence="1" id="KW-0472">Membrane</keyword>
<protein>
    <submittedName>
        <fullName evidence="2">Uncharacterized protein</fullName>
    </submittedName>
</protein>
<evidence type="ECO:0000313" key="2">
    <source>
        <dbReference type="EMBL" id="RIB15865.1"/>
    </source>
</evidence>
<comment type="caution">
    <text evidence="2">The sequence shown here is derived from an EMBL/GenBank/DDBJ whole genome shotgun (WGS) entry which is preliminary data.</text>
</comment>
<keyword evidence="3" id="KW-1185">Reference proteome</keyword>
<dbReference type="InterPro" id="IPR015915">
    <property type="entry name" value="Kelch-typ_b-propeller"/>
</dbReference>
<dbReference type="Gene3D" id="2.120.10.80">
    <property type="entry name" value="Kelch-type beta propeller"/>
    <property type="match status" value="1"/>
</dbReference>
<keyword evidence="1" id="KW-1133">Transmembrane helix</keyword>